<organism evidence="4 5">
    <name type="scientific">Solitalea agri</name>
    <dbReference type="NCBI Taxonomy" id="2953739"/>
    <lineage>
        <taxon>Bacteria</taxon>
        <taxon>Pseudomonadati</taxon>
        <taxon>Bacteroidota</taxon>
        <taxon>Sphingobacteriia</taxon>
        <taxon>Sphingobacteriales</taxon>
        <taxon>Sphingobacteriaceae</taxon>
        <taxon>Solitalea</taxon>
    </lineage>
</organism>
<dbReference type="Gene3D" id="3.40.630.30">
    <property type="match status" value="2"/>
</dbReference>
<dbReference type="InterPro" id="IPR016181">
    <property type="entry name" value="Acyl_CoA_acyltransferase"/>
</dbReference>
<protein>
    <submittedName>
        <fullName evidence="4">GNAT family N-acetyltransferase</fullName>
        <ecNumber evidence="4">2.3.1.-</ecNumber>
    </submittedName>
</protein>
<evidence type="ECO:0000256" key="1">
    <source>
        <dbReference type="ARBA" id="ARBA00022679"/>
    </source>
</evidence>
<dbReference type="PROSITE" id="PS51186">
    <property type="entry name" value="GNAT"/>
    <property type="match status" value="1"/>
</dbReference>
<evidence type="ECO:0000313" key="5">
    <source>
        <dbReference type="Proteomes" id="UP001155182"/>
    </source>
</evidence>
<keyword evidence="2 4" id="KW-0012">Acyltransferase</keyword>
<gene>
    <name evidence="4" type="ORF">NF867_11435</name>
</gene>
<dbReference type="SUPFAM" id="SSF55729">
    <property type="entry name" value="Acyl-CoA N-acyltransferases (Nat)"/>
    <property type="match status" value="2"/>
</dbReference>
<reference evidence="4" key="1">
    <citation type="submission" date="2022-06" db="EMBL/GenBank/DDBJ databases">
        <title>Solitalea sp. MAHUQ-68 isolated from rhizospheric soil.</title>
        <authorList>
            <person name="Huq M.A."/>
        </authorList>
    </citation>
    <scope>NUCLEOTIDE SEQUENCE</scope>
    <source>
        <strain evidence="4">MAHUQ-68</strain>
    </source>
</reference>
<dbReference type="Pfam" id="PF00583">
    <property type="entry name" value="Acetyltransf_1"/>
    <property type="match status" value="1"/>
</dbReference>
<keyword evidence="1 4" id="KW-0808">Transferase</keyword>
<evidence type="ECO:0000256" key="2">
    <source>
        <dbReference type="ARBA" id="ARBA00023315"/>
    </source>
</evidence>
<evidence type="ECO:0000259" key="3">
    <source>
        <dbReference type="PROSITE" id="PS51186"/>
    </source>
</evidence>
<dbReference type="RefSeq" id="WP_252588135.1">
    <property type="nucleotide sequence ID" value="NZ_JAMWYS010000036.1"/>
</dbReference>
<dbReference type="PANTHER" id="PTHR43420:SF44">
    <property type="entry name" value="ACETYLTRANSFERASE YPEA"/>
    <property type="match status" value="1"/>
</dbReference>
<name>A0A9X2F832_9SPHI</name>
<sequence length="280" mass="31883">MELKTLESIPLATILETFNYAFSDYLVKLQLSKQQLMNKMESEGIELNYSVGMFDGDNMVGFILHAPGNWLGKPTVYNAGTGVIPTYRGKAITQKMYQYIIPKLKEKGINQHLLEYVEGNTFAKRIYEQVGFKPNRELDCLKGKINTKVSADDNCLFKEIEQPEWECLSSKFSVQPSWQNSINSIKRAGSKRKTIGLFHANELMGFTSFNPENGRIGLFFINEEERNKGYGTLLLAYLQNNFDGELSVFNLDKSNQAVYVFFTKRGLKSVAPQVEMLMDV</sequence>
<dbReference type="Pfam" id="PF13673">
    <property type="entry name" value="Acetyltransf_10"/>
    <property type="match status" value="1"/>
</dbReference>
<dbReference type="GO" id="GO:0016747">
    <property type="term" value="F:acyltransferase activity, transferring groups other than amino-acyl groups"/>
    <property type="evidence" value="ECO:0007669"/>
    <property type="project" value="InterPro"/>
</dbReference>
<dbReference type="InterPro" id="IPR000182">
    <property type="entry name" value="GNAT_dom"/>
</dbReference>
<feature type="domain" description="N-acetyltransferase" evidence="3">
    <location>
        <begin position="1"/>
        <end position="161"/>
    </location>
</feature>
<dbReference type="InterPro" id="IPR050680">
    <property type="entry name" value="YpeA/RimI_acetyltransf"/>
</dbReference>
<evidence type="ECO:0000313" key="4">
    <source>
        <dbReference type="EMBL" id="MCO4293478.1"/>
    </source>
</evidence>
<dbReference type="EMBL" id="JAMWYS010000036">
    <property type="protein sequence ID" value="MCO4293478.1"/>
    <property type="molecule type" value="Genomic_DNA"/>
</dbReference>
<dbReference type="CDD" id="cd04301">
    <property type="entry name" value="NAT_SF"/>
    <property type="match status" value="1"/>
</dbReference>
<comment type="caution">
    <text evidence="4">The sequence shown here is derived from an EMBL/GenBank/DDBJ whole genome shotgun (WGS) entry which is preliminary data.</text>
</comment>
<proteinExistence type="predicted"/>
<dbReference type="Proteomes" id="UP001155182">
    <property type="component" value="Unassembled WGS sequence"/>
</dbReference>
<keyword evidence="5" id="KW-1185">Reference proteome</keyword>
<dbReference type="AlphaFoldDB" id="A0A9X2F832"/>
<dbReference type="PANTHER" id="PTHR43420">
    <property type="entry name" value="ACETYLTRANSFERASE"/>
    <property type="match status" value="1"/>
</dbReference>
<dbReference type="EC" id="2.3.1.-" evidence="4"/>
<accession>A0A9X2F832</accession>